<gene>
    <name evidence="7" type="ORF">SAMN04487984_0095</name>
</gene>
<evidence type="ECO:0000256" key="2">
    <source>
        <dbReference type="ARBA" id="ARBA00022679"/>
    </source>
</evidence>
<dbReference type="PANTHER" id="PTHR10534:SF2">
    <property type="entry name" value="PYRIDOXAL KINASE"/>
    <property type="match status" value="1"/>
</dbReference>
<evidence type="ECO:0000256" key="5">
    <source>
        <dbReference type="ARBA" id="ARBA00022840"/>
    </source>
</evidence>
<dbReference type="AlphaFoldDB" id="A0A1W1Y205"/>
<dbReference type="InterPro" id="IPR013749">
    <property type="entry name" value="PM/HMP-P_kinase-1"/>
</dbReference>
<evidence type="ECO:0000256" key="1">
    <source>
        <dbReference type="ARBA" id="ARBA00012104"/>
    </source>
</evidence>
<keyword evidence="4 7" id="KW-0418">Kinase</keyword>
<sequence length="286" mass="31567">MKNILIIHDISGFGKCSTSVALPILSSMELATTVLPTSLLSTHTAPIFEDFTFLDLKDEMPKITNHWRKLGLSFDAIYIGYLGSIEQIQFLRAELPKLLKADGKIYLDPVMADDGDFYYGFDLEYAKAMRQLCEIADVIMPNQTEASFLYNLPYQEGLWNTEQLATFKAAVAENSQASIVLTGAGFDGDGKTGAYYFNRRSGEEGIVQSEFVGAKYHGTGDIFGSILVGSLENGASLLQATTKAVDILPKIIKHSLTDPNMERNGLQFEDFLGDLSVYARELKGKK</sequence>
<dbReference type="Pfam" id="PF08543">
    <property type="entry name" value="Phos_pyr_kin"/>
    <property type="match status" value="1"/>
</dbReference>
<dbReference type="PANTHER" id="PTHR10534">
    <property type="entry name" value="PYRIDOXAL KINASE"/>
    <property type="match status" value="1"/>
</dbReference>
<feature type="domain" description="Pyridoxamine kinase/Phosphomethylpyrimidine kinase" evidence="6">
    <location>
        <begin position="72"/>
        <end position="256"/>
    </location>
</feature>
<proteinExistence type="predicted"/>
<dbReference type="GO" id="GO:0005524">
    <property type="term" value="F:ATP binding"/>
    <property type="evidence" value="ECO:0007669"/>
    <property type="project" value="UniProtKB-KW"/>
</dbReference>
<evidence type="ECO:0000313" key="8">
    <source>
        <dbReference type="Proteomes" id="UP000243884"/>
    </source>
</evidence>
<evidence type="ECO:0000313" key="7">
    <source>
        <dbReference type="EMBL" id="SMC30219.1"/>
    </source>
</evidence>
<keyword evidence="3" id="KW-0547">Nucleotide-binding</keyword>
<reference evidence="8" key="1">
    <citation type="submission" date="2017-04" db="EMBL/GenBank/DDBJ databases">
        <authorList>
            <person name="Varghese N."/>
            <person name="Submissions S."/>
        </authorList>
    </citation>
    <scope>NUCLEOTIDE SEQUENCE [LARGE SCALE GENOMIC DNA]</scope>
    <source>
        <strain evidence="8">DSM 21500</strain>
    </source>
</reference>
<keyword evidence="5" id="KW-0067">ATP-binding</keyword>
<dbReference type="SUPFAM" id="SSF53613">
    <property type="entry name" value="Ribokinase-like"/>
    <property type="match status" value="1"/>
</dbReference>
<evidence type="ECO:0000256" key="3">
    <source>
        <dbReference type="ARBA" id="ARBA00022741"/>
    </source>
</evidence>
<accession>A0A1W1Y205</accession>
<keyword evidence="8" id="KW-1185">Reference proteome</keyword>
<evidence type="ECO:0000256" key="4">
    <source>
        <dbReference type="ARBA" id="ARBA00022777"/>
    </source>
</evidence>
<keyword evidence="2" id="KW-0808">Transferase</keyword>
<dbReference type="GO" id="GO:0008478">
    <property type="term" value="F:pyridoxal kinase activity"/>
    <property type="evidence" value="ECO:0007669"/>
    <property type="project" value="UniProtKB-EC"/>
</dbReference>
<dbReference type="STRING" id="371602.SAMN04487984_0095"/>
<dbReference type="GO" id="GO:0009443">
    <property type="term" value="P:pyridoxal 5'-phosphate salvage"/>
    <property type="evidence" value="ECO:0007669"/>
    <property type="project" value="InterPro"/>
</dbReference>
<dbReference type="OrthoDB" id="9800808at2"/>
<dbReference type="NCBIfam" id="NF005491">
    <property type="entry name" value="PRK07105.1"/>
    <property type="match status" value="1"/>
</dbReference>
<dbReference type="Gene3D" id="3.40.1190.20">
    <property type="match status" value="1"/>
</dbReference>
<name>A0A1W1Y205_9LACT</name>
<dbReference type="GO" id="GO:0005829">
    <property type="term" value="C:cytosol"/>
    <property type="evidence" value="ECO:0007669"/>
    <property type="project" value="TreeGrafter"/>
</dbReference>
<dbReference type="InterPro" id="IPR029056">
    <property type="entry name" value="Ribokinase-like"/>
</dbReference>
<protein>
    <recommendedName>
        <fullName evidence="1">pyridoxal kinase</fullName>
        <ecNumber evidence="1">2.7.1.35</ecNumber>
    </recommendedName>
</protein>
<dbReference type="Proteomes" id="UP000243884">
    <property type="component" value="Unassembled WGS sequence"/>
</dbReference>
<dbReference type="EC" id="2.7.1.35" evidence="1"/>
<dbReference type="EMBL" id="FWXK01000001">
    <property type="protein sequence ID" value="SMC30219.1"/>
    <property type="molecule type" value="Genomic_DNA"/>
</dbReference>
<organism evidence="7 8">
    <name type="scientific">Aerococcus suis</name>
    <dbReference type="NCBI Taxonomy" id="371602"/>
    <lineage>
        <taxon>Bacteria</taxon>
        <taxon>Bacillati</taxon>
        <taxon>Bacillota</taxon>
        <taxon>Bacilli</taxon>
        <taxon>Lactobacillales</taxon>
        <taxon>Aerococcaceae</taxon>
        <taxon>Aerococcus</taxon>
    </lineage>
</organism>
<evidence type="ECO:0000259" key="6">
    <source>
        <dbReference type="Pfam" id="PF08543"/>
    </source>
</evidence>
<dbReference type="InterPro" id="IPR004625">
    <property type="entry name" value="PyrdxlKinase"/>
</dbReference>